<name>A0A6M1L9V5_9ACTN</name>
<accession>A0A6M1L9V5</accession>
<evidence type="ECO:0000256" key="1">
    <source>
        <dbReference type="SAM" id="MobiDB-lite"/>
    </source>
</evidence>
<organism evidence="2 3">
    <name type="scientific">Verrucosispora sioxanthis</name>
    <dbReference type="NCBI Taxonomy" id="2499994"/>
    <lineage>
        <taxon>Bacteria</taxon>
        <taxon>Bacillati</taxon>
        <taxon>Actinomycetota</taxon>
        <taxon>Actinomycetes</taxon>
        <taxon>Micromonosporales</taxon>
        <taxon>Micromonosporaceae</taxon>
        <taxon>Micromonospora</taxon>
    </lineage>
</organism>
<feature type="region of interest" description="Disordered" evidence="1">
    <location>
        <begin position="69"/>
        <end position="101"/>
    </location>
</feature>
<keyword evidence="3" id="KW-1185">Reference proteome</keyword>
<comment type="caution">
    <text evidence="2">The sequence shown here is derived from an EMBL/GenBank/DDBJ whole genome shotgun (WGS) entry which is preliminary data.</text>
</comment>
<protein>
    <submittedName>
        <fullName evidence="2">Uncharacterized protein</fullName>
    </submittedName>
</protein>
<dbReference type="RefSeq" id="WP_164448879.1">
    <property type="nucleotide sequence ID" value="NZ_SAIY01000007.1"/>
</dbReference>
<gene>
    <name evidence="2" type="ORF">ENC19_21385</name>
</gene>
<evidence type="ECO:0000313" key="3">
    <source>
        <dbReference type="Proteomes" id="UP000478148"/>
    </source>
</evidence>
<proteinExistence type="predicted"/>
<dbReference type="Proteomes" id="UP000478148">
    <property type="component" value="Unassembled WGS sequence"/>
</dbReference>
<dbReference type="EMBL" id="SAIY01000007">
    <property type="protein sequence ID" value="NGM15016.1"/>
    <property type="molecule type" value="Genomic_DNA"/>
</dbReference>
<sequence>MTEHQAEWLAYLGEQGRAALSRVEAALAELGQALADVVAVDSMRANVERPLAPGGQVFAQPSTLSRDASATLAAGQEAHTKAAEATASLSRYGPAALRRRH</sequence>
<reference evidence="2 3" key="1">
    <citation type="submission" date="2020-02" db="EMBL/GenBank/DDBJ databases">
        <title>Draft Genome Sequence of Verrucosispora sp. Strain CWR15, Isolated from Gulf of Mexico Sponge.</title>
        <authorList>
            <person name="Kennedy S.J."/>
            <person name="Cella E."/>
            <person name="Azarian T."/>
            <person name="Baker B.J."/>
            <person name="Shaw L.N."/>
        </authorList>
    </citation>
    <scope>NUCLEOTIDE SEQUENCE [LARGE SCALE GENOMIC DNA]</scope>
    <source>
        <strain evidence="2 3">CWR15</strain>
    </source>
</reference>
<evidence type="ECO:0000313" key="2">
    <source>
        <dbReference type="EMBL" id="NGM15016.1"/>
    </source>
</evidence>
<dbReference type="AlphaFoldDB" id="A0A6M1L9V5"/>